<dbReference type="InterPro" id="IPR009057">
    <property type="entry name" value="Homeodomain-like_sf"/>
</dbReference>
<dbReference type="InterPro" id="IPR020449">
    <property type="entry name" value="Tscrpt_reg_AraC-type_HTH"/>
</dbReference>
<reference evidence="5" key="1">
    <citation type="submission" date="2019-02" db="EMBL/GenBank/DDBJ databases">
        <authorList>
            <person name="Li S.-H."/>
        </authorList>
    </citation>
    <scope>NUCLEOTIDE SEQUENCE</scope>
    <source>
        <strain evidence="5">IMCC11814</strain>
    </source>
</reference>
<dbReference type="Pfam" id="PF12852">
    <property type="entry name" value="Cupin_6"/>
    <property type="match status" value="1"/>
</dbReference>
<dbReference type="SMART" id="SM00342">
    <property type="entry name" value="HTH_ARAC"/>
    <property type="match status" value="1"/>
</dbReference>
<evidence type="ECO:0000256" key="3">
    <source>
        <dbReference type="ARBA" id="ARBA00023163"/>
    </source>
</evidence>
<dbReference type="RefSeq" id="WP_279250465.1">
    <property type="nucleotide sequence ID" value="NZ_SHNO01000001.1"/>
</dbReference>
<dbReference type="PRINTS" id="PR00032">
    <property type="entry name" value="HTHARAC"/>
</dbReference>
<keyword evidence="6" id="KW-1185">Reference proteome</keyword>
<dbReference type="InterPro" id="IPR018060">
    <property type="entry name" value="HTH_AraC"/>
</dbReference>
<name>A0ABT3T911_9GAMM</name>
<dbReference type="Pfam" id="PF12833">
    <property type="entry name" value="HTH_18"/>
    <property type="match status" value="1"/>
</dbReference>
<dbReference type="SUPFAM" id="SSF46689">
    <property type="entry name" value="Homeodomain-like"/>
    <property type="match status" value="2"/>
</dbReference>
<dbReference type="EMBL" id="SHNO01000001">
    <property type="protein sequence ID" value="MCX2978774.1"/>
    <property type="molecule type" value="Genomic_DNA"/>
</dbReference>
<comment type="caution">
    <text evidence="5">The sequence shown here is derived from an EMBL/GenBank/DDBJ whole genome shotgun (WGS) entry which is preliminary data.</text>
</comment>
<dbReference type="PANTHER" id="PTHR46796:SF7">
    <property type="entry name" value="ARAC FAMILY TRANSCRIPTIONAL REGULATOR"/>
    <property type="match status" value="1"/>
</dbReference>
<evidence type="ECO:0000256" key="2">
    <source>
        <dbReference type="ARBA" id="ARBA00023125"/>
    </source>
</evidence>
<dbReference type="InterPro" id="IPR018062">
    <property type="entry name" value="HTH_AraC-typ_CS"/>
</dbReference>
<evidence type="ECO:0000259" key="4">
    <source>
        <dbReference type="PROSITE" id="PS01124"/>
    </source>
</evidence>
<dbReference type="PROSITE" id="PS01124">
    <property type="entry name" value="HTH_ARAC_FAMILY_2"/>
    <property type="match status" value="1"/>
</dbReference>
<dbReference type="InterPro" id="IPR032783">
    <property type="entry name" value="AraC_lig"/>
</dbReference>
<evidence type="ECO:0000313" key="5">
    <source>
        <dbReference type="EMBL" id="MCX2978774.1"/>
    </source>
</evidence>
<dbReference type="Proteomes" id="UP001143304">
    <property type="component" value="Unassembled WGS sequence"/>
</dbReference>
<keyword evidence="1" id="KW-0805">Transcription regulation</keyword>
<evidence type="ECO:0000256" key="1">
    <source>
        <dbReference type="ARBA" id="ARBA00023015"/>
    </source>
</evidence>
<evidence type="ECO:0000313" key="6">
    <source>
        <dbReference type="Proteomes" id="UP001143304"/>
    </source>
</evidence>
<proteinExistence type="predicted"/>
<keyword evidence="2" id="KW-0238">DNA-binding</keyword>
<organism evidence="5 6">
    <name type="scientific">Candidatus Marimicrobium litorale</name>
    <dbReference type="NCBI Taxonomy" id="2518991"/>
    <lineage>
        <taxon>Bacteria</taxon>
        <taxon>Pseudomonadati</taxon>
        <taxon>Pseudomonadota</taxon>
        <taxon>Gammaproteobacteria</taxon>
        <taxon>Cellvibrionales</taxon>
        <taxon>Halieaceae</taxon>
        <taxon>Marimicrobium</taxon>
    </lineage>
</organism>
<protein>
    <submittedName>
        <fullName evidence="5">AraC family transcriptional regulator</fullName>
    </submittedName>
</protein>
<gene>
    <name evidence="5" type="ORF">EYC82_15510</name>
</gene>
<accession>A0ABT3T911</accession>
<dbReference type="Gene3D" id="1.10.10.60">
    <property type="entry name" value="Homeodomain-like"/>
    <property type="match status" value="1"/>
</dbReference>
<keyword evidence="3" id="KW-0804">Transcription</keyword>
<dbReference type="PROSITE" id="PS00041">
    <property type="entry name" value="HTH_ARAC_FAMILY_1"/>
    <property type="match status" value="1"/>
</dbReference>
<dbReference type="PANTHER" id="PTHR46796">
    <property type="entry name" value="HTH-TYPE TRANSCRIPTIONAL ACTIVATOR RHAS-RELATED"/>
    <property type="match status" value="1"/>
</dbReference>
<feature type="domain" description="HTH araC/xylS-type" evidence="4">
    <location>
        <begin position="217"/>
        <end position="315"/>
    </location>
</feature>
<sequence>MDALSDILKATRWTANVYFSSAGQGPWCMQVLYRPQGVFHAVLKGRCYLRERGGPDAIVLEEGDVVAFPTGGDHKISGTQEGLKLAAKNVIRLTDNDEVMVLKQGAVSFSQREPDEHASESVVWLTGTMSYDTSIAHPLLKELPCSIVVGKDNKDASQVMQGVVSVLVSGGRADAPGSTLTVDRMSEVLFLQMLQCHVQSSTQSSGYFAALADPHIGAALNLVHNEDDGSLTVESLCSAAAMSRTKFNARFKQLVGETPKAYLTNTRLLRAITKLQHSQESIQGIALAAGYSSDASFSKAVKNRFGMTPGEFRKAEL</sequence>
<dbReference type="InterPro" id="IPR050204">
    <property type="entry name" value="AraC_XylS_family_regulators"/>
</dbReference>